<dbReference type="GO" id="GO:0006094">
    <property type="term" value="P:gluconeogenesis"/>
    <property type="evidence" value="ECO:0007669"/>
    <property type="project" value="InterPro"/>
</dbReference>
<evidence type="ECO:0000313" key="11">
    <source>
        <dbReference type="EMBL" id="RKQ14777.1"/>
    </source>
</evidence>
<reference evidence="11 12" key="1">
    <citation type="journal article" date="2015" name="Antonie Van Leeuwenhoek">
        <title>Oceanobacillus bengalensis sp. nov., a bacterium isolated from seawater of the Bay of Bengal.</title>
        <authorList>
            <person name="Yongchang O."/>
            <person name="Xiang W."/>
            <person name="Wang G."/>
        </authorList>
    </citation>
    <scope>NUCLEOTIDE SEQUENCE [LARGE SCALE GENOMIC DNA]</scope>
    <source>
        <strain evidence="11 12">MCCC 1K00260</strain>
    </source>
</reference>
<dbReference type="GO" id="GO:0042132">
    <property type="term" value="F:fructose 1,6-bisphosphate 1-phosphatase activity"/>
    <property type="evidence" value="ECO:0007669"/>
    <property type="project" value="UniProtKB-EC"/>
</dbReference>
<sequence>MQSLLLDFLKVTESAAVAAMPWVGSGDKIAADGAATNAMRENLNKMKMDSTIVIGEGEIDEAPMLYIGEKLGAGGSHEVDIAVDPIEGTTPTVNGQGNAITVIAAAPKGTLLHAPDMYMKKMAVGPKAKGKINLDAPIEENLKAVAEANGKAISALTVLIQDRPRHKEYIERIRQMGAKVRLFNDGDVIYATATCIEKLGIDMFFGIGGAPEGVLGAVAVRTLGGEMQAKLLPRNDEEIRRCNEMGISNLESVLSHDQLVSSDDCVFVATGITDNLLIDGIETEYTNYITHSFLANGKDKQLRYVKSTYPIAQTV</sequence>
<feature type="binding site" evidence="10">
    <location>
        <position position="118"/>
    </location>
    <ligand>
        <name>substrate</name>
    </ligand>
</feature>
<keyword evidence="12" id="KW-1185">Reference proteome</keyword>
<organism evidence="11 12">
    <name type="scientific">Oceanobacillus bengalensis</name>
    <dbReference type="NCBI Taxonomy" id="1435466"/>
    <lineage>
        <taxon>Bacteria</taxon>
        <taxon>Bacillati</taxon>
        <taxon>Bacillota</taxon>
        <taxon>Bacilli</taxon>
        <taxon>Bacillales</taxon>
        <taxon>Bacillaceae</taxon>
        <taxon>Oceanobacillus</taxon>
    </lineage>
</organism>
<evidence type="ECO:0000256" key="9">
    <source>
        <dbReference type="PIRSR" id="PIRSR004532-1"/>
    </source>
</evidence>
<dbReference type="InterPro" id="IPR004464">
    <property type="entry name" value="FBPase_class-2/SBPase"/>
</dbReference>
<dbReference type="RefSeq" id="WP_121132122.1">
    <property type="nucleotide sequence ID" value="NZ_JBHUFK010000003.1"/>
</dbReference>
<dbReference type="OrthoDB" id="9779353at2"/>
<dbReference type="PANTHER" id="PTHR30447:SF0">
    <property type="entry name" value="FRUCTOSE-1,6-BISPHOSPHATASE 1 CLASS 2-RELATED"/>
    <property type="match status" value="1"/>
</dbReference>
<dbReference type="EMBL" id="RBZO01000018">
    <property type="protein sequence ID" value="RKQ14777.1"/>
    <property type="molecule type" value="Genomic_DNA"/>
</dbReference>
<dbReference type="FunFam" id="3.40.190.90:FF:000001">
    <property type="entry name" value="Fructose-1,6-bisphosphatase"/>
    <property type="match status" value="1"/>
</dbReference>
<evidence type="ECO:0000256" key="1">
    <source>
        <dbReference type="ARBA" id="ARBA00001273"/>
    </source>
</evidence>
<protein>
    <recommendedName>
        <fullName evidence="8">Fructose-1,6-bisphosphatase</fullName>
    </recommendedName>
</protein>
<gene>
    <name evidence="11" type="primary">glpX</name>
    <name evidence="11" type="ORF">D8M05_12080</name>
</gene>
<dbReference type="CDD" id="cd01516">
    <property type="entry name" value="FBPase_glpX"/>
    <property type="match status" value="1"/>
</dbReference>
<dbReference type="Gene3D" id="3.30.540.10">
    <property type="entry name" value="Fructose-1,6-Bisphosphatase, subunit A, domain 1"/>
    <property type="match status" value="1"/>
</dbReference>
<evidence type="ECO:0000256" key="7">
    <source>
        <dbReference type="ARBA" id="ARBA00024331"/>
    </source>
</evidence>
<comment type="catalytic activity">
    <reaction evidence="1">
        <text>beta-D-fructose 1,6-bisphosphate + H2O = beta-D-fructose 6-phosphate + phosphate</text>
        <dbReference type="Rhea" id="RHEA:11064"/>
        <dbReference type="ChEBI" id="CHEBI:15377"/>
        <dbReference type="ChEBI" id="CHEBI:32966"/>
        <dbReference type="ChEBI" id="CHEBI:43474"/>
        <dbReference type="ChEBI" id="CHEBI:57634"/>
        <dbReference type="EC" id="3.1.3.11"/>
    </reaction>
</comment>
<comment type="pathway">
    <text evidence="7">Carbohydrate biosynthesis.</text>
</comment>
<feature type="binding site" evidence="10">
    <location>
        <position position="209"/>
    </location>
    <ligand>
        <name>substrate</name>
    </ligand>
</feature>
<keyword evidence="5 9" id="KW-0464">Manganese</keyword>
<evidence type="ECO:0000256" key="5">
    <source>
        <dbReference type="ARBA" id="ARBA00023211"/>
    </source>
</evidence>
<dbReference type="Gene3D" id="3.40.190.90">
    <property type="match status" value="1"/>
</dbReference>
<dbReference type="PANTHER" id="PTHR30447">
    <property type="entry name" value="FRUCTOSE-1,6-BISPHOSPHATASE CLASS 2"/>
    <property type="match status" value="1"/>
</dbReference>
<feature type="binding site" evidence="9">
    <location>
        <position position="84"/>
    </location>
    <ligand>
        <name>Mn(2+)</name>
        <dbReference type="ChEBI" id="CHEBI:29035"/>
        <label>2</label>
    </ligand>
</feature>
<evidence type="ECO:0000256" key="6">
    <source>
        <dbReference type="ARBA" id="ARBA00023277"/>
    </source>
</evidence>
<evidence type="ECO:0000256" key="2">
    <source>
        <dbReference type="ARBA" id="ARBA00008989"/>
    </source>
</evidence>
<dbReference type="Proteomes" id="UP000281813">
    <property type="component" value="Unassembled WGS sequence"/>
</dbReference>
<feature type="binding site" evidence="9">
    <location>
        <position position="56"/>
    </location>
    <ligand>
        <name>Mn(2+)</name>
        <dbReference type="ChEBI" id="CHEBI:29035"/>
        <label>1</label>
    </ligand>
</feature>
<name>A0A494YX29_9BACI</name>
<dbReference type="GO" id="GO:0046872">
    <property type="term" value="F:metal ion binding"/>
    <property type="evidence" value="ECO:0007669"/>
    <property type="project" value="UniProtKB-KW"/>
</dbReference>
<evidence type="ECO:0000256" key="10">
    <source>
        <dbReference type="PIRSR" id="PIRSR004532-2"/>
    </source>
</evidence>
<keyword evidence="4 11" id="KW-0378">Hydrolase</keyword>
<evidence type="ECO:0000256" key="4">
    <source>
        <dbReference type="ARBA" id="ARBA00022801"/>
    </source>
</evidence>
<accession>A0A494YX29</accession>
<feature type="binding site" evidence="10">
    <location>
        <begin position="87"/>
        <end position="89"/>
    </location>
    <ligand>
        <name>substrate</name>
    </ligand>
</feature>
<dbReference type="PIRSF" id="PIRSF004532">
    <property type="entry name" value="GlpX"/>
    <property type="match status" value="1"/>
</dbReference>
<dbReference type="GO" id="GO:0030388">
    <property type="term" value="P:fructose 1,6-bisphosphate metabolic process"/>
    <property type="evidence" value="ECO:0007669"/>
    <property type="project" value="TreeGrafter"/>
</dbReference>
<evidence type="ECO:0000256" key="3">
    <source>
        <dbReference type="ARBA" id="ARBA00022723"/>
    </source>
</evidence>
<dbReference type="GO" id="GO:0005829">
    <property type="term" value="C:cytosol"/>
    <property type="evidence" value="ECO:0007669"/>
    <property type="project" value="TreeGrafter"/>
</dbReference>
<feature type="binding site" evidence="10">
    <location>
        <begin position="185"/>
        <end position="187"/>
    </location>
    <ligand>
        <name>substrate</name>
    </ligand>
</feature>
<comment type="caution">
    <text evidence="11">The sequence shown here is derived from an EMBL/GenBank/DDBJ whole genome shotgun (WGS) entry which is preliminary data.</text>
</comment>
<feature type="binding site" evidence="10">
    <location>
        <begin position="163"/>
        <end position="165"/>
    </location>
    <ligand>
        <name>substrate</name>
    </ligand>
</feature>
<dbReference type="SUPFAM" id="SSF56655">
    <property type="entry name" value="Carbohydrate phosphatase"/>
    <property type="match status" value="1"/>
</dbReference>
<dbReference type="Pfam" id="PF03320">
    <property type="entry name" value="FBPase_glpX"/>
    <property type="match status" value="1"/>
</dbReference>
<feature type="binding site" evidence="9">
    <location>
        <position position="212"/>
    </location>
    <ligand>
        <name>Mn(2+)</name>
        <dbReference type="ChEBI" id="CHEBI:29035"/>
        <label>2</label>
    </ligand>
</feature>
<comment type="cofactor">
    <cofactor evidence="9">
        <name>Mn(2+)</name>
        <dbReference type="ChEBI" id="CHEBI:29035"/>
    </cofactor>
</comment>
<comment type="similarity">
    <text evidence="2 8">Belongs to the FBPase class 2 family.</text>
</comment>
<evidence type="ECO:0000256" key="8">
    <source>
        <dbReference type="PIRNR" id="PIRNR004532"/>
    </source>
</evidence>
<proteinExistence type="inferred from homology"/>
<dbReference type="NCBIfam" id="TIGR00330">
    <property type="entry name" value="glpX"/>
    <property type="match status" value="1"/>
</dbReference>
<feature type="binding site" evidence="9">
    <location>
        <position position="32"/>
    </location>
    <ligand>
        <name>Mn(2+)</name>
        <dbReference type="ChEBI" id="CHEBI:29035"/>
        <label>1</label>
    </ligand>
</feature>
<keyword evidence="3 9" id="KW-0479">Metal-binding</keyword>
<dbReference type="AlphaFoldDB" id="A0A494YX29"/>
<evidence type="ECO:0000313" key="12">
    <source>
        <dbReference type="Proteomes" id="UP000281813"/>
    </source>
</evidence>
<keyword evidence="6 8" id="KW-0119">Carbohydrate metabolism</keyword>
<feature type="binding site" evidence="9">
    <location>
        <position position="87"/>
    </location>
    <ligand>
        <name>Mn(2+)</name>
        <dbReference type="ChEBI" id="CHEBI:29035"/>
        <label>2</label>
    </ligand>
</feature>
<dbReference type="GO" id="GO:0006071">
    <property type="term" value="P:glycerol metabolic process"/>
    <property type="evidence" value="ECO:0007669"/>
    <property type="project" value="InterPro"/>
</dbReference>